<protein>
    <submittedName>
        <fullName evidence="7">Subtilase domain protein</fullName>
    </submittedName>
</protein>
<dbReference type="Gene3D" id="3.40.50.200">
    <property type="entry name" value="Peptidase S8/S53 domain"/>
    <property type="match status" value="1"/>
</dbReference>
<comment type="similarity">
    <text evidence="1">Belongs to the peptidase S8 family.</text>
</comment>
<keyword evidence="3" id="KW-0378">Hydrolase</keyword>
<evidence type="ECO:0000256" key="1">
    <source>
        <dbReference type="ARBA" id="ARBA00011073"/>
    </source>
</evidence>
<dbReference type="Pfam" id="PF00082">
    <property type="entry name" value="Peptidase_S8"/>
    <property type="match status" value="1"/>
</dbReference>
<dbReference type="Gene3D" id="3.30.70.80">
    <property type="entry name" value="Peptidase S8 propeptide/proteinase inhibitor I9"/>
    <property type="match status" value="1"/>
</dbReference>
<feature type="domain" description="Inhibitor I9" evidence="6">
    <location>
        <begin position="52"/>
        <end position="138"/>
    </location>
</feature>
<dbReference type="InterPro" id="IPR022398">
    <property type="entry name" value="Peptidase_S8_His-AS"/>
</dbReference>
<name>A0A0W8G3Q5_9ZZZZ</name>
<evidence type="ECO:0000259" key="5">
    <source>
        <dbReference type="Pfam" id="PF00082"/>
    </source>
</evidence>
<dbReference type="GO" id="GO:0004252">
    <property type="term" value="F:serine-type endopeptidase activity"/>
    <property type="evidence" value="ECO:0007669"/>
    <property type="project" value="InterPro"/>
</dbReference>
<reference evidence="7" key="1">
    <citation type="journal article" date="2015" name="Proc. Natl. Acad. Sci. U.S.A.">
        <title>Networks of energetic and metabolic interactions define dynamics in microbial communities.</title>
        <authorList>
            <person name="Embree M."/>
            <person name="Liu J.K."/>
            <person name="Al-Bassam M.M."/>
            <person name="Zengler K."/>
        </authorList>
    </citation>
    <scope>NUCLEOTIDE SEQUENCE</scope>
</reference>
<dbReference type="GO" id="GO:0006508">
    <property type="term" value="P:proteolysis"/>
    <property type="evidence" value="ECO:0007669"/>
    <property type="project" value="UniProtKB-KW"/>
</dbReference>
<feature type="domain" description="Peptidase S8/S53" evidence="5">
    <location>
        <begin position="159"/>
        <end position="462"/>
    </location>
</feature>
<dbReference type="PROSITE" id="PS00137">
    <property type="entry name" value="SUBTILASE_HIS"/>
    <property type="match status" value="1"/>
</dbReference>
<evidence type="ECO:0000256" key="3">
    <source>
        <dbReference type="ARBA" id="ARBA00022801"/>
    </source>
</evidence>
<dbReference type="PRINTS" id="PR00723">
    <property type="entry name" value="SUBTILISIN"/>
</dbReference>
<evidence type="ECO:0000256" key="2">
    <source>
        <dbReference type="ARBA" id="ARBA00022670"/>
    </source>
</evidence>
<evidence type="ECO:0000313" key="7">
    <source>
        <dbReference type="EMBL" id="KUG27800.1"/>
    </source>
</evidence>
<proteinExistence type="inferred from homology"/>
<dbReference type="InterPro" id="IPR000209">
    <property type="entry name" value="Peptidase_S8/S53_dom"/>
</dbReference>
<dbReference type="PROSITE" id="PS00138">
    <property type="entry name" value="SUBTILASE_SER"/>
    <property type="match status" value="1"/>
</dbReference>
<dbReference type="SUPFAM" id="SSF52743">
    <property type="entry name" value="Subtilisin-like"/>
    <property type="match status" value="1"/>
</dbReference>
<dbReference type="InterPro" id="IPR050131">
    <property type="entry name" value="Peptidase_S8_subtilisin-like"/>
</dbReference>
<dbReference type="InterPro" id="IPR010259">
    <property type="entry name" value="S8pro/Inhibitor_I9"/>
</dbReference>
<dbReference type="Pfam" id="PF05922">
    <property type="entry name" value="Inhibitor_I9"/>
    <property type="match status" value="1"/>
</dbReference>
<dbReference type="InterPro" id="IPR023828">
    <property type="entry name" value="Peptidase_S8_Ser-AS"/>
</dbReference>
<evidence type="ECO:0000256" key="4">
    <source>
        <dbReference type="ARBA" id="ARBA00022825"/>
    </source>
</evidence>
<dbReference type="AlphaFoldDB" id="A0A0W8G3Q5"/>
<accession>A0A0W8G3Q5</accession>
<gene>
    <name evidence="7" type="ORF">ASZ90_002350</name>
</gene>
<keyword evidence="2" id="KW-0645">Protease</keyword>
<dbReference type="InterPro" id="IPR036852">
    <property type="entry name" value="Peptidase_S8/S53_dom_sf"/>
</dbReference>
<dbReference type="SUPFAM" id="SSF54897">
    <property type="entry name" value="Protease propeptides/inhibitors"/>
    <property type="match status" value="1"/>
</dbReference>
<dbReference type="InterPro" id="IPR015500">
    <property type="entry name" value="Peptidase_S8_subtilisin-rel"/>
</dbReference>
<organism evidence="7">
    <name type="scientific">hydrocarbon metagenome</name>
    <dbReference type="NCBI Taxonomy" id="938273"/>
    <lineage>
        <taxon>unclassified sequences</taxon>
        <taxon>metagenomes</taxon>
        <taxon>ecological metagenomes</taxon>
    </lineage>
</organism>
<dbReference type="PANTHER" id="PTHR43806">
    <property type="entry name" value="PEPTIDASE S8"/>
    <property type="match status" value="1"/>
</dbReference>
<dbReference type="PROSITE" id="PS51892">
    <property type="entry name" value="SUBTILASE"/>
    <property type="match status" value="1"/>
</dbReference>
<dbReference type="InterPro" id="IPR037045">
    <property type="entry name" value="S8pro/Inhibitor_I9_sf"/>
</dbReference>
<dbReference type="PANTHER" id="PTHR43806:SF11">
    <property type="entry name" value="CEREVISIN-RELATED"/>
    <property type="match status" value="1"/>
</dbReference>
<evidence type="ECO:0000259" key="6">
    <source>
        <dbReference type="Pfam" id="PF05922"/>
    </source>
</evidence>
<sequence length="499" mass="50942">MFLLMVLCLAPASGANALESGGLPAGVGQNAKLLSPQEVLEPFASGRETGRFIVMLAEDATRRQSAGLGSEAGKAARRTETAAALDAFLNRKRAGGALGVTRRFSYMPAFAATLTAEQLEALAADDQVAFIRQDQINKPHLRQGIPLMNASATRSTYTGKGVAVAVCDTGVDYKNAYLGGAALSKNSKVIGGYDTGEDDDDPMDADGHGTACAGIVAGTSGNTGDYIGGVAPDAKIYALKITDSSGSAKDSAIIAAWEWSITHQNDDPKNPIRIVNTSFGGGRYTAVCDSKLPDYVAAVQNAHAAGITVFASAGNEGYCNALGSPGCLSGVISVGAVYDANVGVETPCVEPQSCAAKIYDPDDPDCPYSLRETSAADKVAGYSNSASFLTLFAPSTKCYTLQCSAKGATFNTGFGGTSAASPYAAGAAAALQQAAKAVTGKYLTPAEVKTYLTSSGKDVTDTKVAVTKPRVNLKAAIAALAGSGGMTDVAPGNMLLLGE</sequence>
<comment type="caution">
    <text evidence="7">The sequence shown here is derived from an EMBL/GenBank/DDBJ whole genome shotgun (WGS) entry which is preliminary data.</text>
</comment>
<keyword evidence="4" id="KW-0720">Serine protease</keyword>
<dbReference type="EMBL" id="LNQE01000288">
    <property type="protein sequence ID" value="KUG27800.1"/>
    <property type="molecule type" value="Genomic_DNA"/>
</dbReference>